<comment type="similarity">
    <text evidence="2">Belongs to the mitochondrion-specific ribosomal protein mL43 family.</text>
</comment>
<evidence type="ECO:0000256" key="3">
    <source>
        <dbReference type="ARBA" id="ARBA00022980"/>
    </source>
</evidence>
<dbReference type="Gene3D" id="3.40.30.10">
    <property type="entry name" value="Glutaredoxin"/>
    <property type="match status" value="1"/>
</dbReference>
<dbReference type="OrthoDB" id="88at2759"/>
<name>A0A177B4U9_9BILA</name>
<sequence>MSHSHIPSTFISNTANGIGSYICQLKRLTLIMCKSHGSSRGIREFIEKDLIQFTKLNPGIAVYIQIGRHQPPKIIGEFLNGNKQKIDIANHDSEEIKKLTNFMRTRSGDKIEFGLLLRTRNFSKKIPKQCIVMKQI</sequence>
<dbReference type="AlphaFoldDB" id="A0A177B4U9"/>
<evidence type="ECO:0000313" key="9">
    <source>
        <dbReference type="Proteomes" id="UP000078046"/>
    </source>
</evidence>
<dbReference type="Pfam" id="PF05047">
    <property type="entry name" value="L51_S25_CI-B8"/>
    <property type="match status" value="1"/>
</dbReference>
<comment type="subcellular location">
    <subcellularLocation>
        <location evidence="1">Mitochondrion</location>
    </subcellularLocation>
</comment>
<dbReference type="InterPro" id="IPR007741">
    <property type="entry name" value="Ribosomal_mL43/mS25/NADH_DH"/>
</dbReference>
<dbReference type="InterPro" id="IPR039927">
    <property type="entry name" value="Ribosomal_mL43"/>
</dbReference>
<accession>A0A177B4U9</accession>
<protein>
    <recommendedName>
        <fullName evidence="6">Large ribosomal subunit protein mL43</fullName>
    </recommendedName>
</protein>
<dbReference type="PANTHER" id="PTHR21396:SF2">
    <property type="entry name" value="LARGE RIBOSOMAL SUBUNIT PROTEIN ML43"/>
    <property type="match status" value="1"/>
</dbReference>
<comment type="caution">
    <text evidence="8">The sequence shown here is derived from an EMBL/GenBank/DDBJ whole genome shotgun (WGS) entry which is preliminary data.</text>
</comment>
<evidence type="ECO:0000259" key="7">
    <source>
        <dbReference type="SMART" id="SM00916"/>
    </source>
</evidence>
<feature type="domain" description="Ribosomal protein/NADH dehydrogenase" evidence="7">
    <location>
        <begin position="34"/>
        <end position="107"/>
    </location>
</feature>
<dbReference type="SUPFAM" id="SSF52833">
    <property type="entry name" value="Thioredoxin-like"/>
    <property type="match status" value="1"/>
</dbReference>
<dbReference type="InterPro" id="IPR036249">
    <property type="entry name" value="Thioredoxin-like_sf"/>
</dbReference>
<dbReference type="GO" id="GO:0003735">
    <property type="term" value="F:structural constituent of ribosome"/>
    <property type="evidence" value="ECO:0007669"/>
    <property type="project" value="InterPro"/>
</dbReference>
<dbReference type="GO" id="GO:0032543">
    <property type="term" value="P:mitochondrial translation"/>
    <property type="evidence" value="ECO:0007669"/>
    <property type="project" value="InterPro"/>
</dbReference>
<keyword evidence="3" id="KW-0689">Ribosomal protein</keyword>
<evidence type="ECO:0000256" key="6">
    <source>
        <dbReference type="ARBA" id="ARBA00035188"/>
    </source>
</evidence>
<evidence type="ECO:0000256" key="2">
    <source>
        <dbReference type="ARBA" id="ARBA00006073"/>
    </source>
</evidence>
<keyword evidence="9" id="KW-1185">Reference proteome</keyword>
<dbReference type="Proteomes" id="UP000078046">
    <property type="component" value="Unassembled WGS sequence"/>
</dbReference>
<reference evidence="8 9" key="1">
    <citation type="submission" date="2016-04" db="EMBL/GenBank/DDBJ databases">
        <title>The genome of Intoshia linei affirms orthonectids as highly simplified spiralians.</title>
        <authorList>
            <person name="Mikhailov K.V."/>
            <person name="Slusarev G.S."/>
            <person name="Nikitin M.A."/>
            <person name="Logacheva M.D."/>
            <person name="Penin A."/>
            <person name="Aleoshin V."/>
            <person name="Panchin Y.V."/>
        </authorList>
    </citation>
    <scope>NUCLEOTIDE SEQUENCE [LARGE SCALE GENOMIC DNA]</scope>
    <source>
        <strain evidence="8">Intl2013</strain>
        <tissue evidence="8">Whole animal</tissue>
    </source>
</reference>
<keyword evidence="5" id="KW-0687">Ribonucleoprotein</keyword>
<evidence type="ECO:0000256" key="4">
    <source>
        <dbReference type="ARBA" id="ARBA00023128"/>
    </source>
</evidence>
<gene>
    <name evidence="8" type="ORF">A3Q56_03125</name>
</gene>
<dbReference type="PANTHER" id="PTHR21396">
    <property type="entry name" value="39S RIBOSOMAL PROTEIN L43"/>
    <property type="match status" value="1"/>
</dbReference>
<dbReference type="SMART" id="SM00916">
    <property type="entry name" value="L51_S25_CI-B8"/>
    <property type="match status" value="1"/>
</dbReference>
<proteinExistence type="inferred from homology"/>
<evidence type="ECO:0000256" key="5">
    <source>
        <dbReference type="ARBA" id="ARBA00023274"/>
    </source>
</evidence>
<evidence type="ECO:0000313" key="8">
    <source>
        <dbReference type="EMBL" id="OAF69140.1"/>
    </source>
</evidence>
<keyword evidence="4" id="KW-0496">Mitochondrion</keyword>
<evidence type="ECO:0000256" key="1">
    <source>
        <dbReference type="ARBA" id="ARBA00004173"/>
    </source>
</evidence>
<organism evidence="8 9">
    <name type="scientific">Intoshia linei</name>
    <dbReference type="NCBI Taxonomy" id="1819745"/>
    <lineage>
        <taxon>Eukaryota</taxon>
        <taxon>Metazoa</taxon>
        <taxon>Spiralia</taxon>
        <taxon>Lophotrochozoa</taxon>
        <taxon>Mesozoa</taxon>
        <taxon>Orthonectida</taxon>
        <taxon>Rhopaluridae</taxon>
        <taxon>Intoshia</taxon>
    </lineage>
</organism>
<dbReference type="EMBL" id="LWCA01000329">
    <property type="protein sequence ID" value="OAF69140.1"/>
    <property type="molecule type" value="Genomic_DNA"/>
</dbReference>
<dbReference type="GO" id="GO:0005762">
    <property type="term" value="C:mitochondrial large ribosomal subunit"/>
    <property type="evidence" value="ECO:0007669"/>
    <property type="project" value="TreeGrafter"/>
</dbReference>